<evidence type="ECO:0000256" key="1">
    <source>
        <dbReference type="SAM" id="SignalP"/>
    </source>
</evidence>
<evidence type="ECO:0000313" key="2">
    <source>
        <dbReference type="EMBL" id="PYH72943.1"/>
    </source>
</evidence>
<organism evidence="2 3">
    <name type="scientific">Aspergillus vadensis (strain CBS 113365 / IMI 142717 / IBT 24658)</name>
    <dbReference type="NCBI Taxonomy" id="1448311"/>
    <lineage>
        <taxon>Eukaryota</taxon>
        <taxon>Fungi</taxon>
        <taxon>Dikarya</taxon>
        <taxon>Ascomycota</taxon>
        <taxon>Pezizomycotina</taxon>
        <taxon>Eurotiomycetes</taxon>
        <taxon>Eurotiomycetidae</taxon>
        <taxon>Eurotiales</taxon>
        <taxon>Aspergillaceae</taxon>
        <taxon>Aspergillus</taxon>
        <taxon>Aspergillus subgen. Circumdati</taxon>
    </lineage>
</organism>
<dbReference type="EMBL" id="KZ821616">
    <property type="protein sequence ID" value="PYH72943.1"/>
    <property type="molecule type" value="Genomic_DNA"/>
</dbReference>
<dbReference type="AlphaFoldDB" id="A0A319C3W3"/>
<feature type="signal peptide" evidence="1">
    <location>
        <begin position="1"/>
        <end position="21"/>
    </location>
</feature>
<dbReference type="Proteomes" id="UP000248405">
    <property type="component" value="Unassembled WGS sequence"/>
</dbReference>
<keyword evidence="1" id="KW-0732">Signal</keyword>
<keyword evidence="3" id="KW-1185">Reference proteome</keyword>
<proteinExistence type="predicted"/>
<gene>
    <name evidence="2" type="ORF">BO88DRAFT_411835</name>
</gene>
<dbReference type="GeneID" id="37212647"/>
<protein>
    <submittedName>
        <fullName evidence="2">Uncharacterized protein</fullName>
    </submittedName>
</protein>
<name>A0A319C3W3_ASPVC</name>
<evidence type="ECO:0000313" key="3">
    <source>
        <dbReference type="Proteomes" id="UP000248405"/>
    </source>
</evidence>
<accession>A0A319C3W3</accession>
<reference evidence="2" key="1">
    <citation type="submission" date="2016-12" db="EMBL/GenBank/DDBJ databases">
        <title>The genomes of Aspergillus section Nigri reveals drivers in fungal speciation.</title>
        <authorList>
            <consortium name="DOE Joint Genome Institute"/>
            <person name="Vesth T.C."/>
            <person name="Nybo J."/>
            <person name="Theobald S."/>
            <person name="Brandl J."/>
            <person name="Frisvad J.C."/>
            <person name="Nielsen K.F."/>
            <person name="Lyhne E.K."/>
            <person name="Kogle M.E."/>
            <person name="Kuo A."/>
            <person name="Riley R."/>
            <person name="Clum A."/>
            <person name="Nolan M."/>
            <person name="Lipzen A."/>
            <person name="Salamov A."/>
            <person name="Henrissat B."/>
            <person name="Wiebenga A."/>
            <person name="De Vries R.P."/>
            <person name="Grigoriev I.V."/>
            <person name="Mortensen U.H."/>
            <person name="Andersen M.R."/>
            <person name="Baker S.E."/>
        </authorList>
    </citation>
    <scope>NUCLEOTIDE SEQUENCE [LARGE SCALE GENOMIC DNA]</scope>
    <source>
        <strain evidence="2">CBS 113365</strain>
    </source>
</reference>
<dbReference type="OrthoDB" id="10426446at2759"/>
<sequence>MYSLNITSVMLFFQDFTGSLAINWPGSEDSTDDPSNMHRKHDQLQPICLYVVNAHAVYTLVGWMDEMIRAIQFKTTKTTSHGEASTGILHTSPSVSDNYVRRDPKDSREMIEIYRRDAPESQDQRQWHYKEQKMMFPEHWQTPEGIDWICCV</sequence>
<feature type="chain" id="PRO_5016374115" evidence="1">
    <location>
        <begin position="22"/>
        <end position="152"/>
    </location>
</feature>
<dbReference type="RefSeq" id="XP_025566737.1">
    <property type="nucleotide sequence ID" value="XM_025708055.1"/>
</dbReference>